<comment type="caution">
    <text evidence="4">The sequence shown here is derived from an EMBL/GenBank/DDBJ whole genome shotgun (WGS) entry which is preliminary data.</text>
</comment>
<dbReference type="PANTHER" id="PTHR48106">
    <property type="entry name" value="QUINONE OXIDOREDUCTASE PIG3-RELATED"/>
    <property type="match status" value="1"/>
</dbReference>
<dbReference type="Gene3D" id="3.40.50.720">
    <property type="entry name" value="NAD(P)-binding Rossmann-like Domain"/>
    <property type="match status" value="1"/>
</dbReference>
<dbReference type="InterPro" id="IPR011032">
    <property type="entry name" value="GroES-like_sf"/>
</dbReference>
<dbReference type="SUPFAM" id="SSF51735">
    <property type="entry name" value="NAD(P)-binding Rossmann-fold domains"/>
    <property type="match status" value="1"/>
</dbReference>
<dbReference type="EMBL" id="VSSQ01013870">
    <property type="protein sequence ID" value="MPM52454.1"/>
    <property type="molecule type" value="Genomic_DNA"/>
</dbReference>
<dbReference type="InterPro" id="IPR013154">
    <property type="entry name" value="ADH-like_N"/>
</dbReference>
<keyword evidence="2 4" id="KW-0560">Oxidoreductase</keyword>
<dbReference type="AlphaFoldDB" id="A0A645AS87"/>
<dbReference type="InterPro" id="IPR047618">
    <property type="entry name" value="QOR-like"/>
</dbReference>
<dbReference type="InterPro" id="IPR020843">
    <property type="entry name" value="ER"/>
</dbReference>
<dbReference type="SMART" id="SM00829">
    <property type="entry name" value="PKS_ER"/>
    <property type="match status" value="1"/>
</dbReference>
<sequence>MKAVIATAAGGPEVLECTDVPEPVAGPGQVLVKVDAAGVNFIDTYRRSGIYKMNFPHVVGSEGSGHIVALGQDVTDVAVGDPVAWASAPGSYAEYVVVDDKELLPVPEGMDMRVAGALPLQGMTAHYLCRSTYPVSEGTVALVHAAAGGVGGLLTQLITSHGGRVIATAGTPEKADLARSYGAKEAIVYTEVGDLATELPRRVRVLAGGGVDVVFDGVGKATFDASLASLRPRGMMVLFGGSSGQVPPFDLQRLNSGGSLFITRPTLAHYTLTRQETLWRADEMFGAAASGRLKVRIGETFSLADAAQAHRALESRQTTGKVLLVP</sequence>
<protein>
    <submittedName>
        <fullName evidence="4">Quinone oxidoreductase 1</fullName>
        <ecNumber evidence="4">1.6.5.5</ecNumber>
    </submittedName>
</protein>
<dbReference type="InterPro" id="IPR036291">
    <property type="entry name" value="NAD(P)-bd_dom_sf"/>
</dbReference>
<dbReference type="CDD" id="cd05286">
    <property type="entry name" value="QOR2"/>
    <property type="match status" value="1"/>
</dbReference>
<dbReference type="GO" id="GO:0035925">
    <property type="term" value="F:mRNA 3'-UTR AU-rich region binding"/>
    <property type="evidence" value="ECO:0007669"/>
    <property type="project" value="TreeGrafter"/>
</dbReference>
<evidence type="ECO:0000256" key="1">
    <source>
        <dbReference type="ARBA" id="ARBA00022857"/>
    </source>
</evidence>
<dbReference type="FunFam" id="3.40.50.720:FF:000053">
    <property type="entry name" value="Quinone oxidoreductase 1"/>
    <property type="match status" value="1"/>
</dbReference>
<dbReference type="Pfam" id="PF08240">
    <property type="entry name" value="ADH_N"/>
    <property type="match status" value="1"/>
</dbReference>
<evidence type="ECO:0000259" key="3">
    <source>
        <dbReference type="SMART" id="SM00829"/>
    </source>
</evidence>
<gene>
    <name evidence="4" type="primary">qorA_1</name>
    <name evidence="4" type="ORF">SDC9_99213</name>
</gene>
<dbReference type="PANTHER" id="PTHR48106:SF13">
    <property type="entry name" value="QUINONE OXIDOREDUCTASE-RELATED"/>
    <property type="match status" value="1"/>
</dbReference>
<keyword evidence="1" id="KW-0521">NADP</keyword>
<proteinExistence type="predicted"/>
<dbReference type="EC" id="1.6.5.5" evidence="4"/>
<accession>A0A645AS87</accession>
<feature type="domain" description="Enoyl reductase (ER)" evidence="3">
    <location>
        <begin position="10"/>
        <end position="324"/>
    </location>
</feature>
<evidence type="ECO:0000256" key="2">
    <source>
        <dbReference type="ARBA" id="ARBA00023002"/>
    </source>
</evidence>
<evidence type="ECO:0000313" key="4">
    <source>
        <dbReference type="EMBL" id="MPM52454.1"/>
    </source>
</evidence>
<dbReference type="Pfam" id="PF13602">
    <property type="entry name" value="ADH_zinc_N_2"/>
    <property type="match status" value="1"/>
</dbReference>
<dbReference type="Gene3D" id="3.90.180.10">
    <property type="entry name" value="Medium-chain alcohol dehydrogenases, catalytic domain"/>
    <property type="match status" value="1"/>
</dbReference>
<dbReference type="SUPFAM" id="SSF50129">
    <property type="entry name" value="GroES-like"/>
    <property type="match status" value="1"/>
</dbReference>
<name>A0A645AS87_9ZZZZ</name>
<dbReference type="GO" id="GO:0005829">
    <property type="term" value="C:cytosol"/>
    <property type="evidence" value="ECO:0007669"/>
    <property type="project" value="TreeGrafter"/>
</dbReference>
<dbReference type="GO" id="GO:0003960">
    <property type="term" value="F:quinone reductase (NADPH) activity"/>
    <property type="evidence" value="ECO:0007669"/>
    <property type="project" value="UniProtKB-EC"/>
</dbReference>
<reference evidence="4" key="1">
    <citation type="submission" date="2019-08" db="EMBL/GenBank/DDBJ databases">
        <authorList>
            <person name="Kucharzyk K."/>
            <person name="Murdoch R.W."/>
            <person name="Higgins S."/>
            <person name="Loffler F."/>
        </authorList>
    </citation>
    <scope>NUCLEOTIDE SEQUENCE</scope>
</reference>
<organism evidence="4">
    <name type="scientific">bioreactor metagenome</name>
    <dbReference type="NCBI Taxonomy" id="1076179"/>
    <lineage>
        <taxon>unclassified sequences</taxon>
        <taxon>metagenomes</taxon>
        <taxon>ecological metagenomes</taxon>
    </lineage>
</organism>
<dbReference type="GO" id="GO:0070402">
    <property type="term" value="F:NADPH binding"/>
    <property type="evidence" value="ECO:0007669"/>
    <property type="project" value="TreeGrafter"/>
</dbReference>